<dbReference type="Proteomes" id="UP001497392">
    <property type="component" value="Unassembled WGS sequence"/>
</dbReference>
<protein>
    <submittedName>
        <fullName evidence="2">G8278 protein</fullName>
    </submittedName>
</protein>
<feature type="region of interest" description="Disordered" evidence="1">
    <location>
        <begin position="575"/>
        <end position="677"/>
    </location>
</feature>
<evidence type="ECO:0000313" key="2">
    <source>
        <dbReference type="EMBL" id="CAL5225458.1"/>
    </source>
</evidence>
<reference evidence="2 3" key="1">
    <citation type="submission" date="2024-06" db="EMBL/GenBank/DDBJ databases">
        <authorList>
            <person name="Kraege A."/>
            <person name="Thomma B."/>
        </authorList>
    </citation>
    <scope>NUCLEOTIDE SEQUENCE [LARGE SCALE GENOMIC DNA]</scope>
</reference>
<feature type="compositionally biased region" description="Basic and acidic residues" evidence="1">
    <location>
        <begin position="583"/>
        <end position="606"/>
    </location>
</feature>
<feature type="compositionally biased region" description="Acidic residues" evidence="1">
    <location>
        <begin position="610"/>
        <end position="643"/>
    </location>
</feature>
<feature type="region of interest" description="Disordered" evidence="1">
    <location>
        <begin position="270"/>
        <end position="395"/>
    </location>
</feature>
<gene>
    <name evidence="2" type="primary">g8278</name>
    <name evidence="2" type="ORF">VP750_LOCUS7117</name>
</gene>
<feature type="compositionally biased region" description="Basic and acidic residues" evidence="1">
    <location>
        <begin position="292"/>
        <end position="301"/>
    </location>
</feature>
<name>A0ABP1FZY7_9CHLO</name>
<sequence length="677" mass="73574">MQGRGYIPLPALGIEAVADVEQQIMGLFSYITASEMTLAIRMADVDYPVKKSLSTILEAARADNPELVELDRNSRSLPVYVNLAPLFNAKGEATGTSKAVGTAIHSEKVTTAVEAVSKGSTGSQGTRPPWRDPVMSQWYPRDEAGAYNRQTVEGLPNAWAEGIVSLTQLAMQEQRMAVDDRKTIRRHMFKEARCRNNRIHGPDDRTKKPGAKALHQYAMDGIQWNKDHGAQLQTGGIPHQLASANEKAKKSFILAEGRNRDLQDLHYMSEIGETSTRDTKTRSGQLQAINKLEGRDGDGRGQRGRKRKVAASDNGNEATASRCANDEGDGDAQTHAGQNRRAPAETPQPPESGARSSERQKQVPEQQDGAESAPHNNALATEATGDSGHTDRQLGADVPSIEPAAEEIGMVAAGPSTPEGNAKREDLAISDEELAQTLLGLTSSSRIESLRAAKLFWPGEELMDVGGGRYVWEVGDVPMGKWMQKEAQVVAMLAIHEATAIVDERKCPLCKTREYLGFELSTAQWLPHKTLAAIQAMAAWAQKRGQPAADGQWHISCHALWTHASACASEPSATLTQGTALRDGPKGHEEAADKNTEAAAQGKEEGAVAGEEEAAAAQEEDKDEDDEEEEEEEDSSDEGEGVEWEYVYTSRKTGPPRANMYIPVRTKRAIPQPQPKK</sequence>
<evidence type="ECO:0000313" key="3">
    <source>
        <dbReference type="Proteomes" id="UP001497392"/>
    </source>
</evidence>
<dbReference type="EMBL" id="CAXHTA020000012">
    <property type="protein sequence ID" value="CAL5225458.1"/>
    <property type="molecule type" value="Genomic_DNA"/>
</dbReference>
<comment type="caution">
    <text evidence="2">The sequence shown here is derived from an EMBL/GenBank/DDBJ whole genome shotgun (WGS) entry which is preliminary data.</text>
</comment>
<accession>A0ABP1FZY7</accession>
<proteinExistence type="predicted"/>
<keyword evidence="3" id="KW-1185">Reference proteome</keyword>
<evidence type="ECO:0000256" key="1">
    <source>
        <dbReference type="SAM" id="MobiDB-lite"/>
    </source>
</evidence>
<organism evidence="2 3">
    <name type="scientific">Coccomyxa viridis</name>
    <dbReference type="NCBI Taxonomy" id="1274662"/>
    <lineage>
        <taxon>Eukaryota</taxon>
        <taxon>Viridiplantae</taxon>
        <taxon>Chlorophyta</taxon>
        <taxon>core chlorophytes</taxon>
        <taxon>Trebouxiophyceae</taxon>
        <taxon>Trebouxiophyceae incertae sedis</taxon>
        <taxon>Coccomyxaceae</taxon>
        <taxon>Coccomyxa</taxon>
    </lineage>
</organism>